<proteinExistence type="predicted"/>
<dbReference type="InterPro" id="IPR003156">
    <property type="entry name" value="DHHA1_dom"/>
</dbReference>
<sequence>MKIKDLIGNAKTVAIMGHTRPDGDCVGSCMGLYHYLKENMNSVQVTVYLENFQEPLRFMKDISQVRSVYDGTVYDLAIALDSGDKERIGAGAEAFAAAGRTACVDHHISNPGYGDIHHVVPDASSTSEVLFYMMDSEKISADAAECLYTGIVHDTGVFCHSNVTERTMEAAGCLIGKGIPFSTIIRETFQEKTYVQNQITGRALLESILFLDRKCIFTYVSRKEMDFYQVEPKDLDGIVDQLRLTSGVECAIFLYETGTQEYKVSMRANEIVDVSKIATAFGGGGHVRAAGCTMHGSVHDVVNNLSEKIEKQLLDHENSCRR</sequence>
<keyword evidence="4" id="KW-1185">Reference proteome</keyword>
<name>A0A4Q7P0G1_9FIRM</name>
<evidence type="ECO:0000313" key="4">
    <source>
        <dbReference type="Proteomes" id="UP000292927"/>
    </source>
</evidence>
<dbReference type="RefSeq" id="WP_130436145.1">
    <property type="nucleotide sequence ID" value="NZ_SGXF01000007.1"/>
</dbReference>
<dbReference type="InterPro" id="IPR051319">
    <property type="entry name" value="Oligoribo/pAp-PDE_c-di-AMP_PDE"/>
</dbReference>
<evidence type="ECO:0000313" key="3">
    <source>
        <dbReference type="EMBL" id="RZS92830.1"/>
    </source>
</evidence>
<gene>
    <name evidence="3" type="ORF">EV209_2903</name>
</gene>
<dbReference type="GO" id="GO:0003676">
    <property type="term" value="F:nucleic acid binding"/>
    <property type="evidence" value="ECO:0007669"/>
    <property type="project" value="InterPro"/>
</dbReference>
<dbReference type="InterPro" id="IPR001667">
    <property type="entry name" value="DDH_dom"/>
</dbReference>
<reference evidence="3 4" key="1">
    <citation type="submission" date="2019-02" db="EMBL/GenBank/DDBJ databases">
        <title>Genomic Encyclopedia of Type Strains, Phase IV (KMG-IV): sequencing the most valuable type-strain genomes for metagenomic binning, comparative biology and taxonomic classification.</title>
        <authorList>
            <person name="Goeker M."/>
        </authorList>
    </citation>
    <scope>NUCLEOTIDE SEQUENCE [LARGE SCALE GENOMIC DNA]</scope>
    <source>
        <strain evidence="3 4">DSM 29486</strain>
    </source>
</reference>
<dbReference type="InterPro" id="IPR038763">
    <property type="entry name" value="DHH_sf"/>
</dbReference>
<comment type="caution">
    <text evidence="3">The sequence shown here is derived from an EMBL/GenBank/DDBJ whole genome shotgun (WGS) entry which is preliminary data.</text>
</comment>
<dbReference type="Gene3D" id="3.90.1640.10">
    <property type="entry name" value="inorganic pyrophosphatase (n-terminal core)"/>
    <property type="match status" value="1"/>
</dbReference>
<dbReference type="PANTHER" id="PTHR47618:SF1">
    <property type="entry name" value="BIFUNCTIONAL OLIGORIBONUCLEASE AND PAP PHOSPHATASE NRNA"/>
    <property type="match status" value="1"/>
</dbReference>
<dbReference type="Gene3D" id="3.10.310.30">
    <property type="match status" value="1"/>
</dbReference>
<feature type="domain" description="DDH" evidence="1">
    <location>
        <begin position="13"/>
        <end position="151"/>
    </location>
</feature>
<evidence type="ECO:0000259" key="2">
    <source>
        <dbReference type="Pfam" id="PF02272"/>
    </source>
</evidence>
<dbReference type="PANTHER" id="PTHR47618">
    <property type="entry name" value="BIFUNCTIONAL OLIGORIBONUCLEASE AND PAP PHOSPHATASE NRNA"/>
    <property type="match status" value="1"/>
</dbReference>
<dbReference type="SUPFAM" id="SSF64182">
    <property type="entry name" value="DHH phosphoesterases"/>
    <property type="match status" value="1"/>
</dbReference>
<organism evidence="3 4">
    <name type="scientific">Cuneatibacter caecimuris</name>
    <dbReference type="NCBI Taxonomy" id="1796618"/>
    <lineage>
        <taxon>Bacteria</taxon>
        <taxon>Bacillati</taxon>
        <taxon>Bacillota</taxon>
        <taxon>Clostridia</taxon>
        <taxon>Lachnospirales</taxon>
        <taxon>Lachnospiraceae</taxon>
        <taxon>Cuneatibacter</taxon>
    </lineage>
</organism>
<dbReference type="Pfam" id="PF02272">
    <property type="entry name" value="DHHA1"/>
    <property type="match status" value="1"/>
</dbReference>
<accession>A0A4Q7P0G1</accession>
<evidence type="ECO:0000259" key="1">
    <source>
        <dbReference type="Pfam" id="PF01368"/>
    </source>
</evidence>
<feature type="domain" description="DHHA1" evidence="2">
    <location>
        <begin position="228"/>
        <end position="312"/>
    </location>
</feature>
<dbReference type="EMBL" id="SGXF01000007">
    <property type="protein sequence ID" value="RZS92830.1"/>
    <property type="molecule type" value="Genomic_DNA"/>
</dbReference>
<dbReference type="AlphaFoldDB" id="A0A4Q7P0G1"/>
<dbReference type="Pfam" id="PF01368">
    <property type="entry name" value="DHH"/>
    <property type="match status" value="1"/>
</dbReference>
<dbReference type="OrthoDB" id="9803668at2"/>
<protein>
    <submittedName>
        <fullName evidence="3">Phosphoesterase RecJ-like protein</fullName>
    </submittedName>
</protein>
<dbReference type="Proteomes" id="UP000292927">
    <property type="component" value="Unassembled WGS sequence"/>
</dbReference>